<evidence type="ECO:0000256" key="5">
    <source>
        <dbReference type="ARBA" id="ARBA00022839"/>
    </source>
</evidence>
<keyword evidence="1" id="KW-0540">Nuclease</keyword>
<dbReference type="InterPro" id="IPR055132">
    <property type="entry name" value="RNase_J_b_CASP"/>
</dbReference>
<keyword evidence="4" id="KW-0862">Zinc</keyword>
<evidence type="ECO:0000259" key="7">
    <source>
        <dbReference type="SMART" id="SM00849"/>
    </source>
</evidence>
<protein>
    <submittedName>
        <fullName evidence="8">Ribonuclease J</fullName>
    </submittedName>
</protein>
<accession>A0ABP3PPT0</accession>
<dbReference type="PANTHER" id="PTHR43694:SF1">
    <property type="entry name" value="RIBONUCLEASE J"/>
    <property type="match status" value="1"/>
</dbReference>
<dbReference type="Gene3D" id="3.10.20.580">
    <property type="match status" value="1"/>
</dbReference>
<dbReference type="EMBL" id="BAAADD010000005">
    <property type="protein sequence ID" value="GAA0572382.1"/>
    <property type="molecule type" value="Genomic_DNA"/>
</dbReference>
<comment type="caution">
    <text evidence="8">The sequence shown here is derived from an EMBL/GenBank/DDBJ whole genome shotgun (WGS) entry which is preliminary data.</text>
</comment>
<keyword evidence="3" id="KW-0378">Hydrolase</keyword>
<keyword evidence="9" id="KW-1185">Reference proteome</keyword>
<evidence type="ECO:0000256" key="6">
    <source>
        <dbReference type="ARBA" id="ARBA00022884"/>
    </source>
</evidence>
<evidence type="ECO:0000256" key="2">
    <source>
        <dbReference type="ARBA" id="ARBA00022723"/>
    </source>
</evidence>
<feature type="domain" description="Metallo-beta-lactamase" evidence="7">
    <location>
        <begin position="28"/>
        <end position="231"/>
    </location>
</feature>
<dbReference type="Pfam" id="PF17770">
    <property type="entry name" value="RNase_J_C"/>
    <property type="match status" value="1"/>
</dbReference>
<evidence type="ECO:0000256" key="1">
    <source>
        <dbReference type="ARBA" id="ARBA00022722"/>
    </source>
</evidence>
<gene>
    <name evidence="8" type="ORF">GCM10008942_21390</name>
</gene>
<dbReference type="InterPro" id="IPR011108">
    <property type="entry name" value="RMMBL"/>
</dbReference>
<dbReference type="CDD" id="cd07714">
    <property type="entry name" value="RNaseJ_MBL-fold"/>
    <property type="match status" value="1"/>
</dbReference>
<sequence>MPHKINDDDNELVLLPLGGAGEIGMNFNAYGFGPDDDRKWIIVDCGVLFGREGATPGVDLIMPDISFLAERRDDVLGIIATHAHEDHIGAIALLWPMLKCPVYATPFTARLIEGKLDEAELIGKAKLKVVPPHGKLSLGPFEIELVSITHSIPEPNAIAIKTPLGTVVHTGDWKIDPDPVVGKKADIGRFKALGDEGVLALVCDSTNALVKGRSGSEAEVKKHLTELIGTIKGRIAVTAFASNVARLDTIAKAAKMHKRHVVLVGRAMHKIVQAAKETGYLQDFPPTIDFEDAEDIAPHKVLYLCTGSQGEPRAALPRIASGEHAVKLGPGDTVIFSSRVIPGNELPIFELHNKLATIGVEVLSTEDHFVHVSGHPARDELTEMYRWVRPKIAVPVHGETRHLHAHAALAKSLQVPQVVTIENGQMLKLAPGKASVIDETPSGRIHLDGTVLVAEGLGLARKRRALGFAGMIAITLVLDEKNRVAADPGIILEGMPEPVHEAVRTAVDKALDRHNPRKNDEGDLRESVRRAARRAAEDAWGKKPVTRVEVVTV</sequence>
<dbReference type="SMART" id="SM00849">
    <property type="entry name" value="Lactamase_B"/>
    <property type="match status" value="1"/>
</dbReference>
<proteinExistence type="predicted"/>
<dbReference type="Gene3D" id="3.60.15.10">
    <property type="entry name" value="Ribonuclease Z/Hydroxyacylglutathione hydrolase-like"/>
    <property type="match status" value="1"/>
</dbReference>
<name>A0ABP3PPT0_9PROT</name>
<dbReference type="InterPro" id="IPR041636">
    <property type="entry name" value="RNase_J_C"/>
</dbReference>
<keyword evidence="6" id="KW-0694">RNA-binding</keyword>
<dbReference type="InterPro" id="IPR042173">
    <property type="entry name" value="RNase_J_2"/>
</dbReference>
<dbReference type="SUPFAM" id="SSF56281">
    <property type="entry name" value="Metallo-hydrolase/oxidoreductase"/>
    <property type="match status" value="1"/>
</dbReference>
<evidence type="ECO:0000256" key="3">
    <source>
        <dbReference type="ARBA" id="ARBA00022801"/>
    </source>
</evidence>
<evidence type="ECO:0000256" key="4">
    <source>
        <dbReference type="ARBA" id="ARBA00022833"/>
    </source>
</evidence>
<dbReference type="Pfam" id="PF07521">
    <property type="entry name" value="RMMBL"/>
    <property type="match status" value="1"/>
</dbReference>
<keyword evidence="5" id="KW-0269">Exonuclease</keyword>
<reference evidence="9" key="1">
    <citation type="journal article" date="2019" name="Int. J. Syst. Evol. Microbiol.">
        <title>The Global Catalogue of Microorganisms (GCM) 10K type strain sequencing project: providing services to taxonomists for standard genome sequencing and annotation.</title>
        <authorList>
            <consortium name="The Broad Institute Genomics Platform"/>
            <consortium name="The Broad Institute Genome Sequencing Center for Infectious Disease"/>
            <person name="Wu L."/>
            <person name="Ma J."/>
        </authorList>
    </citation>
    <scope>NUCLEOTIDE SEQUENCE [LARGE SCALE GENOMIC DNA]</scope>
    <source>
        <strain evidence="9">JCM 15089</strain>
    </source>
</reference>
<evidence type="ECO:0000313" key="8">
    <source>
        <dbReference type="EMBL" id="GAA0572382.1"/>
    </source>
</evidence>
<dbReference type="Pfam" id="PF00753">
    <property type="entry name" value="Lactamase_B"/>
    <property type="match status" value="1"/>
</dbReference>
<dbReference type="Proteomes" id="UP001499951">
    <property type="component" value="Unassembled WGS sequence"/>
</dbReference>
<dbReference type="Gene3D" id="3.40.50.10710">
    <property type="entry name" value="Metallo-hydrolase/oxidoreductase"/>
    <property type="match status" value="1"/>
</dbReference>
<organism evidence="8 9">
    <name type="scientific">Rhizomicrobium electricum</name>
    <dbReference type="NCBI Taxonomy" id="480070"/>
    <lineage>
        <taxon>Bacteria</taxon>
        <taxon>Pseudomonadati</taxon>
        <taxon>Pseudomonadota</taxon>
        <taxon>Alphaproteobacteria</taxon>
        <taxon>Micropepsales</taxon>
        <taxon>Micropepsaceae</taxon>
        <taxon>Rhizomicrobium</taxon>
    </lineage>
</organism>
<keyword evidence="2" id="KW-0479">Metal-binding</keyword>
<dbReference type="InterPro" id="IPR001279">
    <property type="entry name" value="Metallo-B-lactamas"/>
</dbReference>
<dbReference type="Pfam" id="PF22505">
    <property type="entry name" value="RNase_J_b_CASP"/>
    <property type="match status" value="1"/>
</dbReference>
<evidence type="ECO:0000313" key="9">
    <source>
        <dbReference type="Proteomes" id="UP001499951"/>
    </source>
</evidence>
<dbReference type="PANTHER" id="PTHR43694">
    <property type="entry name" value="RIBONUCLEASE J"/>
    <property type="match status" value="1"/>
</dbReference>
<dbReference type="InterPro" id="IPR036866">
    <property type="entry name" value="RibonucZ/Hydroxyglut_hydro"/>
</dbReference>